<protein>
    <submittedName>
        <fullName evidence="1">Uncharacterized protein</fullName>
    </submittedName>
</protein>
<sequence length="118" mass="13567">PPSAPHFGDIHEALAKSLERALYKAMTQAQQRESMREFELRILLSQVAGFLKSPKMAIVNVLAEEQNVRRHLRYHKLRTVLWEVTGFLKSRPFMYKSTNPGDGRALIPNHFLPLRSNA</sequence>
<feature type="non-terminal residue" evidence="1">
    <location>
        <position position="118"/>
    </location>
</feature>
<organism evidence="1 2">
    <name type="scientific">Tigriopus californicus</name>
    <name type="common">Marine copepod</name>
    <dbReference type="NCBI Taxonomy" id="6832"/>
    <lineage>
        <taxon>Eukaryota</taxon>
        <taxon>Metazoa</taxon>
        <taxon>Ecdysozoa</taxon>
        <taxon>Arthropoda</taxon>
        <taxon>Crustacea</taxon>
        <taxon>Multicrustacea</taxon>
        <taxon>Hexanauplia</taxon>
        <taxon>Copepoda</taxon>
        <taxon>Harpacticoida</taxon>
        <taxon>Harpacticidae</taxon>
        <taxon>Tigriopus</taxon>
    </lineage>
</organism>
<dbReference type="Proteomes" id="UP000318571">
    <property type="component" value="Chromosome 7"/>
</dbReference>
<gene>
    <name evidence="1" type="ORF">TCAL_16167</name>
</gene>
<feature type="non-terminal residue" evidence="1">
    <location>
        <position position="1"/>
    </location>
</feature>
<accession>A0A553P1R2</accession>
<comment type="caution">
    <text evidence="1">The sequence shown here is derived from an EMBL/GenBank/DDBJ whole genome shotgun (WGS) entry which is preliminary data.</text>
</comment>
<evidence type="ECO:0000313" key="2">
    <source>
        <dbReference type="Proteomes" id="UP000318571"/>
    </source>
</evidence>
<evidence type="ECO:0000313" key="1">
    <source>
        <dbReference type="EMBL" id="TRY71628.1"/>
    </source>
</evidence>
<proteinExistence type="predicted"/>
<name>A0A553P1R2_TIGCA</name>
<dbReference type="EMBL" id="VCGU01000008">
    <property type="protein sequence ID" value="TRY71628.1"/>
    <property type="molecule type" value="Genomic_DNA"/>
</dbReference>
<dbReference type="AlphaFoldDB" id="A0A553P1R2"/>
<keyword evidence="2" id="KW-1185">Reference proteome</keyword>
<reference evidence="1 2" key="1">
    <citation type="journal article" date="2018" name="Nat. Ecol. Evol.">
        <title>Genomic signatures of mitonuclear coevolution across populations of Tigriopus californicus.</title>
        <authorList>
            <person name="Barreto F.S."/>
            <person name="Watson E.T."/>
            <person name="Lima T.G."/>
            <person name="Willett C.S."/>
            <person name="Edmands S."/>
            <person name="Li W."/>
            <person name="Burton R.S."/>
        </authorList>
    </citation>
    <scope>NUCLEOTIDE SEQUENCE [LARGE SCALE GENOMIC DNA]</scope>
    <source>
        <strain evidence="1 2">San Diego</strain>
    </source>
</reference>